<evidence type="ECO:0000256" key="5">
    <source>
        <dbReference type="ARBA" id="ARBA00023136"/>
    </source>
</evidence>
<reference evidence="7 8" key="1">
    <citation type="submission" date="2020-01" db="EMBL/GenBank/DDBJ databases">
        <title>Genome sequencing of strain KACC 21507.</title>
        <authorList>
            <person name="Heo J."/>
            <person name="Kim S.-J."/>
            <person name="Kim J.-S."/>
            <person name="Hong S.-B."/>
            <person name="Kwon S.-W."/>
        </authorList>
    </citation>
    <scope>NUCLEOTIDE SEQUENCE [LARGE SCALE GENOMIC DNA]</scope>
    <source>
        <strain evidence="7 8">KACC 21507</strain>
    </source>
</reference>
<feature type="transmembrane region" description="Helical" evidence="6">
    <location>
        <begin position="30"/>
        <end position="52"/>
    </location>
</feature>
<dbReference type="RefSeq" id="WP_160618572.1">
    <property type="nucleotide sequence ID" value="NZ_CP047652.1"/>
</dbReference>
<dbReference type="Proteomes" id="UP000463975">
    <property type="component" value="Chromosome"/>
</dbReference>
<dbReference type="GO" id="GO:0015171">
    <property type="term" value="F:amino acid transmembrane transporter activity"/>
    <property type="evidence" value="ECO:0007669"/>
    <property type="project" value="TreeGrafter"/>
</dbReference>
<name>A0A6P1NA42_9PROT</name>
<evidence type="ECO:0000313" key="7">
    <source>
        <dbReference type="EMBL" id="QHI95495.1"/>
    </source>
</evidence>
<proteinExistence type="predicted"/>
<feature type="transmembrane region" description="Helical" evidence="6">
    <location>
        <begin position="192"/>
        <end position="212"/>
    </location>
</feature>
<feature type="transmembrane region" description="Helical" evidence="6">
    <location>
        <begin position="451"/>
        <end position="469"/>
    </location>
</feature>
<dbReference type="EMBL" id="CP047652">
    <property type="protein sequence ID" value="QHI95495.1"/>
    <property type="molecule type" value="Genomic_DNA"/>
</dbReference>
<evidence type="ECO:0000256" key="2">
    <source>
        <dbReference type="ARBA" id="ARBA00022448"/>
    </source>
</evidence>
<keyword evidence="3 6" id="KW-0812">Transmembrane</keyword>
<feature type="transmembrane region" description="Helical" evidence="6">
    <location>
        <begin position="396"/>
        <end position="414"/>
    </location>
</feature>
<evidence type="ECO:0000313" key="8">
    <source>
        <dbReference type="Proteomes" id="UP000463975"/>
    </source>
</evidence>
<feature type="transmembrane region" description="Helical" evidence="6">
    <location>
        <begin position="271"/>
        <end position="293"/>
    </location>
</feature>
<gene>
    <name evidence="7" type="ORF">GT348_03735</name>
</gene>
<feature type="transmembrane region" description="Helical" evidence="6">
    <location>
        <begin position="313"/>
        <end position="337"/>
    </location>
</feature>
<dbReference type="PANTHER" id="PTHR43243:SF4">
    <property type="entry name" value="CATIONIC AMINO ACID TRANSPORTER 4"/>
    <property type="match status" value="1"/>
</dbReference>
<evidence type="ECO:0000256" key="1">
    <source>
        <dbReference type="ARBA" id="ARBA00004141"/>
    </source>
</evidence>
<feature type="transmembrane region" description="Helical" evidence="6">
    <location>
        <begin position="232"/>
        <end position="250"/>
    </location>
</feature>
<evidence type="ECO:0000256" key="3">
    <source>
        <dbReference type="ARBA" id="ARBA00022692"/>
    </source>
</evidence>
<evidence type="ECO:0000256" key="6">
    <source>
        <dbReference type="SAM" id="Phobius"/>
    </source>
</evidence>
<organism evidence="7 8">
    <name type="scientific">Aristophania vespae</name>
    <dbReference type="NCBI Taxonomy" id="2697033"/>
    <lineage>
        <taxon>Bacteria</taxon>
        <taxon>Pseudomonadati</taxon>
        <taxon>Pseudomonadota</taxon>
        <taxon>Alphaproteobacteria</taxon>
        <taxon>Acetobacterales</taxon>
        <taxon>Acetobacteraceae</taxon>
        <taxon>Aristophania</taxon>
    </lineage>
</organism>
<feature type="transmembrane region" description="Helical" evidence="6">
    <location>
        <begin position="368"/>
        <end position="390"/>
    </location>
</feature>
<dbReference type="KEGG" id="bomb:GT348_03735"/>
<keyword evidence="2" id="KW-0813">Transport</keyword>
<dbReference type="Pfam" id="PF13520">
    <property type="entry name" value="AA_permease_2"/>
    <property type="match status" value="1"/>
</dbReference>
<keyword evidence="4 6" id="KW-1133">Transmembrane helix</keyword>
<dbReference type="GO" id="GO:0016020">
    <property type="term" value="C:membrane"/>
    <property type="evidence" value="ECO:0007669"/>
    <property type="project" value="UniProtKB-SubCell"/>
</dbReference>
<accession>A0A6P1NA42</accession>
<comment type="subcellular location">
    <subcellularLocation>
        <location evidence="1">Membrane</location>
        <topology evidence="1">Multi-pass membrane protein</topology>
    </subcellularLocation>
</comment>
<feature type="transmembrane region" description="Helical" evidence="6">
    <location>
        <begin position="426"/>
        <end position="445"/>
    </location>
</feature>
<feature type="transmembrane region" description="Helical" evidence="6">
    <location>
        <begin position="58"/>
        <end position="78"/>
    </location>
</feature>
<dbReference type="AlphaFoldDB" id="A0A6P1NA42"/>
<keyword evidence="5 6" id="KW-0472">Membrane</keyword>
<keyword evidence="8" id="KW-1185">Reference proteome</keyword>
<dbReference type="Gene3D" id="1.20.1740.10">
    <property type="entry name" value="Amino acid/polyamine transporter I"/>
    <property type="match status" value="1"/>
</dbReference>
<dbReference type="PANTHER" id="PTHR43243">
    <property type="entry name" value="INNER MEMBRANE TRANSPORTER YGJI-RELATED"/>
    <property type="match status" value="1"/>
</dbReference>
<sequence>MSHAFLRRKSIESNASNQTGLKRIFGPWHLIILGVGITVGSGLFSLTGVAAGQHAGPAVILSFLIAPIACAFAGLCYAELAGVISSGGSAYSYTYVTLGETAAWSVGWSLVLEYTVGAAAVASSWSGYLSSLLRGWGITLDPRLTHASFTDVVMADGSIEKAWFNLPSAFILLCITLLLMRGTTESSRINAVVVIIKMLVIASVIIVCFPHIQHTNYEPFIPPNTGEFGHFGFSGVMRAAGMAFFAYVGFDIVSSATTDTRNPQRNIPIGVIGTLIACALIYVVFAAVLIGVVDYRTMINDANPVATAIDKVHMPWLASLVKLGVTIGYITVLYGMLLGQSRIGLTMANDGLLPKKLAHLHQKTKTPWTAHIFSFIACSILAGTLPIGMLGNMTSIGTLFAFIVVCLGVIALRIREPDLERWFRVPGGTFLVPVLGIITCGTIMLSMDKGTWIRLGLWWVAGMVIYAFYGAKKSLLNPKNAAIKNLTDT</sequence>
<dbReference type="InterPro" id="IPR002293">
    <property type="entry name" value="AA/rel_permease1"/>
</dbReference>
<dbReference type="PIRSF" id="PIRSF006060">
    <property type="entry name" value="AA_transporter"/>
    <property type="match status" value="1"/>
</dbReference>
<evidence type="ECO:0000256" key="4">
    <source>
        <dbReference type="ARBA" id="ARBA00022989"/>
    </source>
</evidence>
<feature type="transmembrane region" description="Helical" evidence="6">
    <location>
        <begin position="162"/>
        <end position="180"/>
    </location>
</feature>
<protein>
    <submittedName>
        <fullName evidence="7">Amino acid permease</fullName>
    </submittedName>
</protein>